<sequence length="427" mass="45897">MQHDPVELLDEPRHRSSRLAAEGAAAATIGVEITTPQRLATIEREWRDLCGRALADNAFLEPSLIAAAAEVGAAEIAVLLAWSAPQPDTPSRLIGLWALARRHAFPLLPVPMLKTPVIDHAFLGTPVLDRDDAAQALSGMLDAIAAERSLPDLLSIGSLDASGPVAAVFAEVLARRGSPCTRLETRLRPSLLKSASGGGTSPVSPSRAKALRKKQQRLARQGVVSCTRHAGGSEVGPAIEEFLTLEASGWKGRRSSRGQAILRTPVLTSFFRRAIAALANRHQAQIIALRLDGRAIAMQVTVQSGETAFTWKSAYDEAHRACAPGLLLHQEVTGRFLADPALRAVDSCNHHDTGHMAEFWAGRREVSDLIVDARPRRTALFGLVSTLELGHRRLREAARRCRSMLLALRHHGAHSVPETGKAGGGQP</sequence>
<dbReference type="GO" id="GO:0016746">
    <property type="term" value="F:acyltransferase activity"/>
    <property type="evidence" value="ECO:0007669"/>
    <property type="project" value="UniProtKB-KW"/>
</dbReference>
<proteinExistence type="predicted"/>
<dbReference type="Pfam" id="PF13480">
    <property type="entry name" value="Acetyltransf_6"/>
    <property type="match status" value="1"/>
</dbReference>
<keyword evidence="2" id="KW-0012">Acyltransferase</keyword>
<keyword evidence="3" id="KW-1185">Reference proteome</keyword>
<dbReference type="InterPro" id="IPR016181">
    <property type="entry name" value="Acyl_CoA_acyltransferase"/>
</dbReference>
<dbReference type="RefSeq" id="WP_316016304.1">
    <property type="nucleotide sequence ID" value="NZ_JAWDID010000001.1"/>
</dbReference>
<reference evidence="2 3" key="1">
    <citation type="submission" date="2023-09" db="EMBL/GenBank/DDBJ databases">
        <title>Whole genome shotgun sequencing (WGS) of Bosea sp. ZW T0_25, isolated from stored onions (Allium cepa).</title>
        <authorList>
            <person name="Stoll D.A."/>
            <person name="Huch M."/>
        </authorList>
    </citation>
    <scope>NUCLEOTIDE SEQUENCE [LARGE SCALE GENOMIC DNA]</scope>
    <source>
        <strain evidence="2 3">ZW T0_25</strain>
    </source>
</reference>
<dbReference type="InterPro" id="IPR038740">
    <property type="entry name" value="BioF2-like_GNAT_dom"/>
</dbReference>
<dbReference type="SUPFAM" id="SSF55729">
    <property type="entry name" value="Acyl-CoA N-acyltransferases (Nat)"/>
    <property type="match status" value="1"/>
</dbReference>
<dbReference type="EC" id="2.3.1.-" evidence="2"/>
<keyword evidence="2" id="KW-0808">Transferase</keyword>
<dbReference type="Proteomes" id="UP001254257">
    <property type="component" value="Unassembled WGS sequence"/>
</dbReference>
<evidence type="ECO:0000313" key="2">
    <source>
        <dbReference type="EMBL" id="MDU0338356.1"/>
    </source>
</evidence>
<feature type="domain" description="BioF2-like acetyltransferase" evidence="1">
    <location>
        <begin position="206"/>
        <end position="346"/>
    </location>
</feature>
<organism evidence="2 3">
    <name type="scientific">Bosea rubneri</name>
    <dbReference type="NCBI Taxonomy" id="3075434"/>
    <lineage>
        <taxon>Bacteria</taxon>
        <taxon>Pseudomonadati</taxon>
        <taxon>Pseudomonadota</taxon>
        <taxon>Alphaproteobacteria</taxon>
        <taxon>Hyphomicrobiales</taxon>
        <taxon>Boseaceae</taxon>
        <taxon>Bosea</taxon>
    </lineage>
</organism>
<gene>
    <name evidence="2" type="ORF">RKE40_00605</name>
</gene>
<protein>
    <submittedName>
        <fullName evidence="2">GNAT family N-acetyltransferase</fullName>
        <ecNumber evidence="2">2.3.1.-</ecNumber>
    </submittedName>
</protein>
<comment type="caution">
    <text evidence="2">The sequence shown here is derived from an EMBL/GenBank/DDBJ whole genome shotgun (WGS) entry which is preliminary data.</text>
</comment>
<evidence type="ECO:0000259" key="1">
    <source>
        <dbReference type="Pfam" id="PF13480"/>
    </source>
</evidence>
<dbReference type="Gene3D" id="3.40.630.30">
    <property type="match status" value="1"/>
</dbReference>
<evidence type="ECO:0000313" key="3">
    <source>
        <dbReference type="Proteomes" id="UP001254257"/>
    </source>
</evidence>
<name>A0ABU3S0R0_9HYPH</name>
<accession>A0ABU3S0R0</accession>
<dbReference type="EMBL" id="JAWDID010000001">
    <property type="protein sequence ID" value="MDU0338356.1"/>
    <property type="molecule type" value="Genomic_DNA"/>
</dbReference>